<evidence type="ECO:0000256" key="14">
    <source>
        <dbReference type="ARBA" id="ARBA00023137"/>
    </source>
</evidence>
<comment type="similarity">
    <text evidence="19">Belongs to the protein kinase superfamily. Tyr protein kinase family. Insulin receptor subfamily.</text>
</comment>
<dbReference type="InterPro" id="IPR001245">
    <property type="entry name" value="Ser-Thr/Tyr_kinase_cat_dom"/>
</dbReference>
<dbReference type="EC" id="2.7.10.1" evidence="2"/>
<evidence type="ECO:0000256" key="7">
    <source>
        <dbReference type="ARBA" id="ARBA00022729"/>
    </source>
</evidence>
<dbReference type="PROSITE" id="PS00109">
    <property type="entry name" value="PROTEIN_KINASE_TYR"/>
    <property type="match status" value="1"/>
</dbReference>
<accession>A0A7K9B2J0</accession>
<dbReference type="GO" id="GO:0051897">
    <property type="term" value="P:positive regulation of phosphatidylinositol 3-kinase/protein kinase B signal transduction"/>
    <property type="evidence" value="ECO:0007669"/>
    <property type="project" value="TreeGrafter"/>
</dbReference>
<dbReference type="Pfam" id="PF00754">
    <property type="entry name" value="F5_F8_type_C"/>
    <property type="match status" value="1"/>
</dbReference>
<proteinExistence type="inferred from homology"/>
<dbReference type="PROSITE" id="PS50011">
    <property type="entry name" value="PROTEIN_KINASE_DOM"/>
    <property type="match status" value="1"/>
</dbReference>
<evidence type="ECO:0000256" key="3">
    <source>
        <dbReference type="ARBA" id="ARBA00022475"/>
    </source>
</evidence>
<dbReference type="GO" id="GO:0001503">
    <property type="term" value="P:ossification"/>
    <property type="evidence" value="ECO:0007669"/>
    <property type="project" value="UniProtKB-KW"/>
</dbReference>
<evidence type="ECO:0000256" key="21">
    <source>
        <dbReference type="ARBA" id="ARBA00070183"/>
    </source>
</evidence>
<dbReference type="Gene3D" id="1.10.510.10">
    <property type="entry name" value="Transferase(Phosphotransferase) domain 1"/>
    <property type="match status" value="1"/>
</dbReference>
<sequence length="864" mass="98726">LTFFYLLLFPLSAICRYPLGMHEGTIRDEDITASSQWYDSTGPQYARLQREEGDGAWCPAGLLQPEDVQFLQIDLHKLFFITLIGTQGRHARATGKEFARAYRIDYSRNGERWVSWKDRQGRQVIQGNIDTYDVVLKDLRPPIIARFIRVIPVTELPMTVCMRVELYGCIWYDGLASYSIPEGGTIAAPGFPIVYLNDSTYDGYHERRHLYGGLGQLTDGVLGLDDFTQSHQYRVWPGYDYVGWKNESFSTGAVEMEFQFDRPRNFTSMKVHCNNMFSKGVKIFQKVECLFKPRLIADWESEPVGVATVLDDKNPSARFVTVPLNQRVGKAILCRFYFADSWMMMSEISFQSDMESVNPILVTVAPSTTELLEAEYNVTEGTWETTSSVTSTWIGEKADDSNTSILVGCLVAIILLLLMIIIIILWKQYVQKRLEKAPRRILEEDATVRLSFYSYTIANNQTQIHQSNPTYERAFPLDLEYHQPATLLHKLPELSQSAEDSVCSGDYAEPDLTKSTPHQGFQNNVPHYAETDIVHLQGVTGNNMYAVPALTVDSLTKKDISVGEFPRQQLRLKEKLGEGQFGEVHLCEADGLLEFLGVSSTEFTRQPVLVAVKMLRSDVNKTARNDFLKEIKIMSRLKNPNIIRLLGVCVRDDPLCMITEYMENGDLNQFLSQREIYSKFAVSNNIPCVSYSNLLYMATQIASGMKYLASLNFVHRDLATRNCLVGNNYTIKIADFGMSRNLYSGDYYRIQGRAVLPIRWMAWESILLGKFTTASDVWAFGVTLWEMFILCKEQPYSLLSDEQVIENTGEFFRSQGRQIYLSQTPLCPNPVFDLMLKCWSRDIKDRPTFDMIHHFLLEQMESNI</sequence>
<dbReference type="Gene3D" id="2.60.120.260">
    <property type="entry name" value="Galactose-binding domain-like"/>
    <property type="match status" value="1"/>
</dbReference>
<dbReference type="SUPFAM" id="SSF56112">
    <property type="entry name" value="Protein kinase-like (PK-like)"/>
    <property type="match status" value="1"/>
</dbReference>
<comment type="caution">
    <text evidence="30">The sequence shown here is derived from an EMBL/GenBank/DDBJ whole genome shotgun (WGS) entry which is preliminary data.</text>
</comment>
<keyword evidence="17" id="KW-0325">Glycoprotein</keyword>
<dbReference type="PRINTS" id="PR00109">
    <property type="entry name" value="TYRKINASE"/>
</dbReference>
<gene>
    <name evidence="30" type="primary">Ddr2_2</name>
    <name evidence="30" type="ORF">DRONOV_R13703</name>
</gene>
<keyword evidence="6 26" id="KW-0812">Transmembrane</keyword>
<dbReference type="GO" id="GO:0038062">
    <property type="term" value="F:protein tyrosine kinase collagen receptor activity"/>
    <property type="evidence" value="ECO:0007669"/>
    <property type="project" value="UniProtKB-ARBA"/>
</dbReference>
<dbReference type="InterPro" id="IPR000421">
    <property type="entry name" value="FA58C"/>
</dbReference>
<dbReference type="GO" id="GO:0005524">
    <property type="term" value="F:ATP binding"/>
    <property type="evidence" value="ECO:0007669"/>
    <property type="project" value="UniProtKB-KW"/>
</dbReference>
<dbReference type="PROSITE" id="PS50022">
    <property type="entry name" value="FA58C_3"/>
    <property type="match status" value="1"/>
</dbReference>
<dbReference type="SUPFAM" id="SSF49785">
    <property type="entry name" value="Galactose-binding domain-like"/>
    <property type="match status" value="1"/>
</dbReference>
<evidence type="ECO:0000256" key="24">
    <source>
        <dbReference type="ARBA" id="ARBA00079441"/>
    </source>
</evidence>
<feature type="transmembrane region" description="Helical" evidence="26">
    <location>
        <begin position="405"/>
        <end position="426"/>
    </location>
</feature>
<dbReference type="InterPro" id="IPR011009">
    <property type="entry name" value="Kinase-like_dom_sf"/>
</dbReference>
<evidence type="ECO:0000256" key="20">
    <source>
        <dbReference type="ARBA" id="ARBA00065042"/>
    </source>
</evidence>
<evidence type="ECO:0000256" key="23">
    <source>
        <dbReference type="ARBA" id="ARBA00078393"/>
    </source>
</evidence>
<evidence type="ECO:0000256" key="10">
    <source>
        <dbReference type="ARBA" id="ARBA00022840"/>
    </source>
</evidence>
<dbReference type="SMART" id="SM00231">
    <property type="entry name" value="FA58C"/>
    <property type="match status" value="1"/>
</dbReference>
<keyword evidence="4" id="KW-0597">Phosphoprotein</keyword>
<evidence type="ECO:0000256" key="13">
    <source>
        <dbReference type="ARBA" id="ARBA00023136"/>
    </source>
</evidence>
<dbReference type="PROSITE" id="PS01285">
    <property type="entry name" value="FA58C_1"/>
    <property type="match status" value="1"/>
</dbReference>
<dbReference type="InterPro" id="IPR048525">
    <property type="entry name" value="DDR1-2_DS-like"/>
</dbReference>
<organism evidence="30 31">
    <name type="scientific">Dromaius novaehollandiae</name>
    <name type="common">Emu</name>
    <dbReference type="NCBI Taxonomy" id="8790"/>
    <lineage>
        <taxon>Eukaryota</taxon>
        <taxon>Metazoa</taxon>
        <taxon>Chordata</taxon>
        <taxon>Craniata</taxon>
        <taxon>Vertebrata</taxon>
        <taxon>Euteleostomi</taxon>
        <taxon>Archelosauria</taxon>
        <taxon>Archosauria</taxon>
        <taxon>Dinosauria</taxon>
        <taxon>Saurischia</taxon>
        <taxon>Theropoda</taxon>
        <taxon>Coelurosauria</taxon>
        <taxon>Aves</taxon>
        <taxon>Palaeognathae</taxon>
        <taxon>Casuariiformes</taxon>
        <taxon>Dromaiidae</taxon>
        <taxon>Dromaius</taxon>
    </lineage>
</organism>
<evidence type="ECO:0000256" key="17">
    <source>
        <dbReference type="ARBA" id="ARBA00023180"/>
    </source>
</evidence>
<dbReference type="Pfam" id="PF07714">
    <property type="entry name" value="PK_Tyr_Ser-Thr"/>
    <property type="match status" value="1"/>
</dbReference>
<keyword evidence="3" id="KW-1003">Cell membrane</keyword>
<dbReference type="Gene3D" id="3.30.200.20">
    <property type="entry name" value="Phosphorylase Kinase, domain 1"/>
    <property type="match status" value="1"/>
</dbReference>
<dbReference type="AlphaFoldDB" id="A0A7K9B2J0"/>
<feature type="non-terminal residue" evidence="30">
    <location>
        <position position="864"/>
    </location>
</feature>
<dbReference type="EMBL" id="VWZH01000112">
    <property type="protein sequence ID" value="NXG33815.1"/>
    <property type="molecule type" value="Genomic_DNA"/>
</dbReference>
<dbReference type="PROSITE" id="PS00239">
    <property type="entry name" value="RECEPTOR_TYR_KIN_II"/>
    <property type="match status" value="1"/>
</dbReference>
<protein>
    <recommendedName>
        <fullName evidence="21">Discoidin domain-containing receptor 2</fullName>
        <ecNumber evidence="2">2.7.10.1</ecNumber>
    </recommendedName>
    <alternativeName>
        <fullName evidence="24">CD167 antigen-like family member B</fullName>
    </alternativeName>
    <alternativeName>
        <fullName evidence="25">Neurotrophic tyrosine kinase, receptor-related 3</fullName>
    </alternativeName>
    <alternativeName>
        <fullName evidence="23">Receptor protein-tyrosine kinase TKT</fullName>
    </alternativeName>
    <alternativeName>
        <fullName evidence="22">Tyrosine-protein kinase TYRO10</fullName>
    </alternativeName>
</protein>
<evidence type="ECO:0000313" key="31">
    <source>
        <dbReference type="Proteomes" id="UP000543287"/>
    </source>
</evidence>
<dbReference type="GO" id="GO:0010715">
    <property type="term" value="P:regulation of extracellular matrix disassembly"/>
    <property type="evidence" value="ECO:0007669"/>
    <property type="project" value="UniProtKB-ARBA"/>
</dbReference>
<keyword evidence="13 26" id="KW-0472">Membrane</keyword>
<dbReference type="GO" id="GO:0005886">
    <property type="term" value="C:plasma membrane"/>
    <property type="evidence" value="ECO:0007669"/>
    <property type="project" value="UniProtKB-SubCell"/>
</dbReference>
<evidence type="ECO:0000256" key="27">
    <source>
        <dbReference type="SAM" id="SignalP"/>
    </source>
</evidence>
<reference evidence="30 31" key="1">
    <citation type="submission" date="2019-09" db="EMBL/GenBank/DDBJ databases">
        <title>Bird 10,000 Genomes (B10K) Project - Family phase.</title>
        <authorList>
            <person name="Zhang G."/>
        </authorList>
    </citation>
    <scope>NUCLEOTIDE SEQUENCE [LARGE SCALE GENOMIC DNA]</scope>
    <source>
        <strain evidence="30">B10K-LSUMZ-23963</strain>
        <tissue evidence="30">Muscle</tissue>
    </source>
</reference>
<dbReference type="Gene3D" id="2.60.120.1190">
    <property type="match status" value="1"/>
</dbReference>
<dbReference type="PANTHER" id="PTHR24416:SF297">
    <property type="entry name" value="RECEPTOR PROTEIN-TYROSINE KINASE"/>
    <property type="match status" value="1"/>
</dbReference>
<keyword evidence="10" id="KW-0067">ATP-binding</keyword>
<keyword evidence="16" id="KW-0675">Receptor</keyword>
<dbReference type="InterPro" id="IPR000719">
    <property type="entry name" value="Prot_kinase_dom"/>
</dbReference>
<comment type="catalytic activity">
    <reaction evidence="18">
        <text>L-tyrosyl-[protein] + ATP = O-phospho-L-tyrosyl-[protein] + ADP + H(+)</text>
        <dbReference type="Rhea" id="RHEA:10596"/>
        <dbReference type="Rhea" id="RHEA-COMP:10136"/>
        <dbReference type="Rhea" id="RHEA-COMP:20101"/>
        <dbReference type="ChEBI" id="CHEBI:15378"/>
        <dbReference type="ChEBI" id="CHEBI:30616"/>
        <dbReference type="ChEBI" id="CHEBI:46858"/>
        <dbReference type="ChEBI" id="CHEBI:61978"/>
        <dbReference type="ChEBI" id="CHEBI:456216"/>
        <dbReference type="EC" id="2.7.10.1"/>
    </reaction>
</comment>
<evidence type="ECO:0000256" key="8">
    <source>
        <dbReference type="ARBA" id="ARBA00022741"/>
    </source>
</evidence>
<dbReference type="GO" id="GO:0010976">
    <property type="term" value="P:positive regulation of neuron projection development"/>
    <property type="evidence" value="ECO:0007669"/>
    <property type="project" value="TreeGrafter"/>
</dbReference>
<evidence type="ECO:0000256" key="9">
    <source>
        <dbReference type="ARBA" id="ARBA00022777"/>
    </source>
</evidence>
<evidence type="ECO:0000259" key="29">
    <source>
        <dbReference type="PROSITE" id="PS50022"/>
    </source>
</evidence>
<keyword evidence="5" id="KW-0808">Transferase</keyword>
<dbReference type="Proteomes" id="UP000543287">
    <property type="component" value="Unassembled WGS sequence"/>
</dbReference>
<dbReference type="FunFam" id="3.30.200.20:FF:000082">
    <property type="entry name" value="Epithelial discoidin domain-containing receptor 1"/>
    <property type="match status" value="1"/>
</dbReference>
<evidence type="ECO:0000256" key="19">
    <source>
        <dbReference type="ARBA" id="ARBA00061639"/>
    </source>
</evidence>
<evidence type="ECO:0000256" key="26">
    <source>
        <dbReference type="SAM" id="Phobius"/>
    </source>
</evidence>
<evidence type="ECO:0000256" key="25">
    <source>
        <dbReference type="ARBA" id="ARBA00079636"/>
    </source>
</evidence>
<dbReference type="InterPro" id="IPR002011">
    <property type="entry name" value="Tyr_kinase_rcpt_2_CS"/>
</dbReference>
<evidence type="ECO:0000256" key="15">
    <source>
        <dbReference type="ARBA" id="ARBA00023157"/>
    </source>
</evidence>
<dbReference type="InterPro" id="IPR008266">
    <property type="entry name" value="Tyr_kinase_AS"/>
</dbReference>
<evidence type="ECO:0000256" key="5">
    <source>
        <dbReference type="ARBA" id="ARBA00022679"/>
    </source>
</evidence>
<dbReference type="InterPro" id="IPR050122">
    <property type="entry name" value="RTK"/>
</dbReference>
<feature type="non-terminal residue" evidence="30">
    <location>
        <position position="1"/>
    </location>
</feature>
<feature type="chain" id="PRO_5029507444" description="Discoidin domain-containing receptor 2" evidence="27">
    <location>
        <begin position="16"/>
        <end position="864"/>
    </location>
</feature>
<dbReference type="InterPro" id="IPR020635">
    <property type="entry name" value="Tyr_kinase_cat_dom"/>
</dbReference>
<feature type="domain" description="F5/8 type C" evidence="29">
    <location>
        <begin position="15"/>
        <end position="169"/>
    </location>
</feature>
<keyword evidence="15" id="KW-1015">Disulfide bond</keyword>
<keyword evidence="8" id="KW-0547">Nucleotide-binding</keyword>
<evidence type="ECO:0000256" key="16">
    <source>
        <dbReference type="ARBA" id="ARBA00023170"/>
    </source>
</evidence>
<keyword evidence="9" id="KW-0418">Kinase</keyword>
<dbReference type="GO" id="GO:0005518">
    <property type="term" value="F:collagen binding"/>
    <property type="evidence" value="ECO:0007669"/>
    <property type="project" value="TreeGrafter"/>
</dbReference>
<dbReference type="SMART" id="SM00219">
    <property type="entry name" value="TyrKc"/>
    <property type="match status" value="1"/>
</dbReference>
<dbReference type="FunFam" id="2.60.120.1190:FF:000001">
    <property type="entry name" value="Discoidin domain receptor tyrosine kinase 2"/>
    <property type="match status" value="1"/>
</dbReference>
<dbReference type="PANTHER" id="PTHR24416">
    <property type="entry name" value="TYROSINE-PROTEIN KINASE RECEPTOR"/>
    <property type="match status" value="1"/>
</dbReference>
<dbReference type="CDD" id="cd00057">
    <property type="entry name" value="FA58C"/>
    <property type="match status" value="1"/>
</dbReference>
<dbReference type="InterPro" id="IPR008979">
    <property type="entry name" value="Galactose-bd-like_sf"/>
</dbReference>
<keyword evidence="14" id="KW-0829">Tyrosine-protein kinase</keyword>
<dbReference type="CDD" id="cd05097">
    <property type="entry name" value="PTKc_DDR_like"/>
    <property type="match status" value="1"/>
</dbReference>
<keyword evidence="7 27" id="KW-0732">Signal</keyword>
<evidence type="ECO:0000256" key="22">
    <source>
        <dbReference type="ARBA" id="ARBA00076913"/>
    </source>
</evidence>
<feature type="domain" description="Protein kinase" evidence="28">
    <location>
        <begin position="570"/>
        <end position="856"/>
    </location>
</feature>
<evidence type="ECO:0000256" key="2">
    <source>
        <dbReference type="ARBA" id="ARBA00011902"/>
    </source>
</evidence>
<dbReference type="GO" id="GO:0043235">
    <property type="term" value="C:receptor complex"/>
    <property type="evidence" value="ECO:0007669"/>
    <property type="project" value="TreeGrafter"/>
</dbReference>
<dbReference type="FunFam" id="1.10.510.10:FF:000053">
    <property type="entry name" value="Epithelial discoidin domain-containing receptor 1"/>
    <property type="match status" value="1"/>
</dbReference>
<feature type="signal peptide" evidence="27">
    <location>
        <begin position="1"/>
        <end position="15"/>
    </location>
</feature>
<evidence type="ECO:0000256" key="1">
    <source>
        <dbReference type="ARBA" id="ARBA00004251"/>
    </source>
</evidence>
<keyword evidence="11" id="KW-0892">Osteogenesis</keyword>
<name>A0A7K9B2J0_DRONO</name>
<comment type="subcellular location">
    <subcellularLocation>
        <location evidence="1">Cell membrane</location>
        <topology evidence="1">Single-pass type I membrane protein</topology>
    </subcellularLocation>
</comment>
<evidence type="ECO:0000256" key="12">
    <source>
        <dbReference type="ARBA" id="ARBA00022989"/>
    </source>
</evidence>
<evidence type="ECO:0000313" key="30">
    <source>
        <dbReference type="EMBL" id="NXG33815.1"/>
    </source>
</evidence>
<evidence type="ECO:0000256" key="11">
    <source>
        <dbReference type="ARBA" id="ARBA00022855"/>
    </source>
</evidence>
<dbReference type="PROSITE" id="PS01286">
    <property type="entry name" value="FA58C_2"/>
    <property type="match status" value="1"/>
</dbReference>
<evidence type="ECO:0000259" key="28">
    <source>
        <dbReference type="PROSITE" id="PS50011"/>
    </source>
</evidence>
<comment type="subunit">
    <text evidence="20">Binds hydroxyproline-rich sequence motifs in fibrillar, glycosylated collagen, such as the GQOGVMGFO motif, where O stands for hydroxyproline. Interacts with SRC. Interacts (tyrosine phosphorylated) with SHC1.</text>
</comment>
<keyword evidence="12 26" id="KW-1133">Transmembrane helix</keyword>
<dbReference type="FunFam" id="2.60.120.260:FF:000007">
    <property type="entry name" value="Discoidin domain receptor tyrosine kinase 1"/>
    <property type="match status" value="1"/>
</dbReference>
<evidence type="ECO:0000256" key="4">
    <source>
        <dbReference type="ARBA" id="ARBA00022553"/>
    </source>
</evidence>
<evidence type="ECO:0000256" key="6">
    <source>
        <dbReference type="ARBA" id="ARBA00022692"/>
    </source>
</evidence>
<dbReference type="Pfam" id="PF21114">
    <property type="entry name" value="DDR1-2_DS-like"/>
    <property type="match status" value="1"/>
</dbReference>
<evidence type="ECO:0000256" key="18">
    <source>
        <dbReference type="ARBA" id="ARBA00051243"/>
    </source>
</evidence>